<dbReference type="AlphaFoldDB" id="A0A1I6DNL1"/>
<organism evidence="2 3">
    <name type="scientific">Poseidonocella sedimentorum</name>
    <dbReference type="NCBI Taxonomy" id="871652"/>
    <lineage>
        <taxon>Bacteria</taxon>
        <taxon>Pseudomonadati</taxon>
        <taxon>Pseudomonadota</taxon>
        <taxon>Alphaproteobacteria</taxon>
        <taxon>Rhodobacterales</taxon>
        <taxon>Roseobacteraceae</taxon>
        <taxon>Poseidonocella</taxon>
    </lineage>
</organism>
<dbReference type="PANTHER" id="PTHR33490:SF7">
    <property type="entry name" value="BLR2979 PROTEIN"/>
    <property type="match status" value="1"/>
</dbReference>
<feature type="domain" description="Transglutaminase-like" evidence="1">
    <location>
        <begin position="176"/>
        <end position="247"/>
    </location>
</feature>
<sequence>MLYNIRLNITHRYDQPAAQGRHLIRVLPRNLPGRQRLAMHLLTVTPELHSRRETFDFFENTVVTCVHSEPHDEMSIDLSCHVEVSDPAPWSDLSPQVHALRADWRKQIDLGPDSPLHFLGGTQRLTPDAAIAEFARAWFDPERTAAENVLRIGQALHDEMAFDATATEVDTDPAEAFRMRGGVCQDFSHIMIIALQSLGIPAGYVSGYLRTLPPVGQEKLEGVDAMHAWVRAWCGIAQGWIEYDPTNATLIGSDHIVVGYGRDYSDLAPVRGQLRSAGGQVNSQAVDVAVLD</sequence>
<dbReference type="Pfam" id="PF08379">
    <property type="entry name" value="Bact_transglu_N"/>
    <property type="match status" value="1"/>
</dbReference>
<dbReference type="Proteomes" id="UP000199302">
    <property type="component" value="Unassembled WGS sequence"/>
</dbReference>
<reference evidence="2 3" key="1">
    <citation type="submission" date="2016-10" db="EMBL/GenBank/DDBJ databases">
        <authorList>
            <person name="de Groot N.N."/>
        </authorList>
    </citation>
    <scope>NUCLEOTIDE SEQUENCE [LARGE SCALE GENOMIC DNA]</scope>
    <source>
        <strain evidence="3">KMM 9023,NRIC 0796,JCM 17311,KCTC 23692</strain>
    </source>
</reference>
<dbReference type="GO" id="GO:0008233">
    <property type="term" value="F:peptidase activity"/>
    <property type="evidence" value="ECO:0007669"/>
    <property type="project" value="UniProtKB-KW"/>
</dbReference>
<dbReference type="InterPro" id="IPR002931">
    <property type="entry name" value="Transglutaminase-like"/>
</dbReference>
<evidence type="ECO:0000313" key="3">
    <source>
        <dbReference type="Proteomes" id="UP000199302"/>
    </source>
</evidence>
<dbReference type="InterPro" id="IPR013589">
    <property type="entry name" value="Bac_transglu_N"/>
</dbReference>
<evidence type="ECO:0000259" key="1">
    <source>
        <dbReference type="SMART" id="SM00460"/>
    </source>
</evidence>
<keyword evidence="2" id="KW-0378">Hydrolase</keyword>
<evidence type="ECO:0000313" key="2">
    <source>
        <dbReference type="EMBL" id="SFR07040.1"/>
    </source>
</evidence>
<dbReference type="OrthoDB" id="9804023at2"/>
<dbReference type="Pfam" id="PF01841">
    <property type="entry name" value="Transglut_core"/>
    <property type="match status" value="1"/>
</dbReference>
<dbReference type="SUPFAM" id="SSF54001">
    <property type="entry name" value="Cysteine proteinases"/>
    <property type="match status" value="1"/>
</dbReference>
<dbReference type="SMART" id="SM00460">
    <property type="entry name" value="TGc"/>
    <property type="match status" value="1"/>
</dbReference>
<dbReference type="EMBL" id="FOYI01000004">
    <property type="protein sequence ID" value="SFR07040.1"/>
    <property type="molecule type" value="Genomic_DNA"/>
</dbReference>
<accession>A0A1I6DNL1</accession>
<name>A0A1I6DNL1_9RHOB</name>
<proteinExistence type="predicted"/>
<protein>
    <submittedName>
        <fullName evidence="2">Transglutaminase-like enzyme, putative cysteine protease</fullName>
    </submittedName>
</protein>
<dbReference type="Gene3D" id="3.10.620.30">
    <property type="match status" value="1"/>
</dbReference>
<dbReference type="GO" id="GO:0006508">
    <property type="term" value="P:proteolysis"/>
    <property type="evidence" value="ECO:0007669"/>
    <property type="project" value="UniProtKB-KW"/>
</dbReference>
<dbReference type="RefSeq" id="WP_092078997.1">
    <property type="nucleotide sequence ID" value="NZ_FOYI01000004.1"/>
</dbReference>
<gene>
    <name evidence="2" type="ORF">SAMN04515673_104171</name>
</gene>
<keyword evidence="2" id="KW-0645">Protease</keyword>
<dbReference type="STRING" id="871652.SAMN04515673_104171"/>
<dbReference type="InterPro" id="IPR038765">
    <property type="entry name" value="Papain-like_cys_pep_sf"/>
</dbReference>
<dbReference type="PANTHER" id="PTHR33490">
    <property type="entry name" value="BLR5614 PROTEIN-RELATED"/>
    <property type="match status" value="1"/>
</dbReference>
<keyword evidence="3" id="KW-1185">Reference proteome</keyword>